<dbReference type="InterPro" id="IPR036278">
    <property type="entry name" value="Sialidase_sf"/>
</dbReference>
<reference evidence="3 4" key="1">
    <citation type="submission" date="2020-08" db="EMBL/GenBank/DDBJ databases">
        <title>Sequencing the genomes of 1000 actinobacteria strains.</title>
        <authorList>
            <person name="Klenk H.-P."/>
        </authorList>
    </citation>
    <scope>NUCLEOTIDE SEQUENCE [LARGE SCALE GENOMIC DNA]</scope>
    <source>
        <strain evidence="3 4">DSM 45823</strain>
    </source>
</reference>
<organism evidence="3 4">
    <name type="scientific">Thermomonospora cellulosilytica</name>
    <dbReference type="NCBI Taxonomy" id="1411118"/>
    <lineage>
        <taxon>Bacteria</taxon>
        <taxon>Bacillati</taxon>
        <taxon>Actinomycetota</taxon>
        <taxon>Actinomycetes</taxon>
        <taxon>Streptosporangiales</taxon>
        <taxon>Thermomonosporaceae</taxon>
        <taxon>Thermomonospora</taxon>
    </lineage>
</organism>
<dbReference type="AlphaFoldDB" id="A0A7W3MWJ3"/>
<evidence type="ECO:0000256" key="1">
    <source>
        <dbReference type="SAM" id="MobiDB-lite"/>
    </source>
</evidence>
<name>A0A7W3MWJ3_9ACTN</name>
<protein>
    <submittedName>
        <fullName evidence="3">Uncharacterized protein</fullName>
    </submittedName>
</protein>
<accession>A0A7W3MWJ3</accession>
<evidence type="ECO:0000313" key="4">
    <source>
        <dbReference type="Proteomes" id="UP000539313"/>
    </source>
</evidence>
<feature type="region of interest" description="Disordered" evidence="1">
    <location>
        <begin position="729"/>
        <end position="782"/>
    </location>
</feature>
<dbReference type="RefSeq" id="WP_182705025.1">
    <property type="nucleotide sequence ID" value="NZ_JACJII010000001.1"/>
</dbReference>
<keyword evidence="2" id="KW-0812">Transmembrane</keyword>
<comment type="caution">
    <text evidence="3">The sequence shown here is derived from an EMBL/GenBank/DDBJ whole genome shotgun (WGS) entry which is preliminary data.</text>
</comment>
<proteinExistence type="predicted"/>
<dbReference type="EMBL" id="JACJII010000001">
    <property type="protein sequence ID" value="MBA9003201.1"/>
    <property type="molecule type" value="Genomic_DNA"/>
</dbReference>
<dbReference type="SUPFAM" id="SSF50939">
    <property type="entry name" value="Sialidases"/>
    <property type="match status" value="1"/>
</dbReference>
<gene>
    <name evidence="3" type="ORF">HNR21_002083</name>
</gene>
<keyword evidence="2" id="KW-0472">Membrane</keyword>
<feature type="region of interest" description="Disordered" evidence="1">
    <location>
        <begin position="1"/>
        <end position="20"/>
    </location>
</feature>
<evidence type="ECO:0000256" key="2">
    <source>
        <dbReference type="SAM" id="Phobius"/>
    </source>
</evidence>
<evidence type="ECO:0000313" key="3">
    <source>
        <dbReference type="EMBL" id="MBA9003201.1"/>
    </source>
</evidence>
<dbReference type="SUPFAM" id="SSF110296">
    <property type="entry name" value="Oligoxyloglucan reducing end-specific cellobiohydrolase"/>
    <property type="match status" value="2"/>
</dbReference>
<keyword evidence="2" id="KW-1133">Transmembrane helix</keyword>
<dbReference type="Proteomes" id="UP000539313">
    <property type="component" value="Unassembled WGS sequence"/>
</dbReference>
<feature type="transmembrane region" description="Helical" evidence="2">
    <location>
        <begin position="32"/>
        <end position="52"/>
    </location>
</feature>
<keyword evidence="4" id="KW-1185">Reference proteome</keyword>
<sequence>MGQQRSTPPGTPYEPWRLETPQRQRRGLKRGLIIGAAVLAVALGVGGAVVLWPGGGEPDKPTTMAGDLFPADPANRADGREQGFNGVAAVGSTVVVVGGEFENFPTTPFRTQFLVSTDAGRTFDQATVRIAGGPASTATGVPRRVAGSQAGWVALGDRPGGGTAVWTSRDGRTWERRPDSAGAAFEIGDRVNYVVAGQSGFLAVGHTSEKGDGSDAEPVAFISSDGTSWRRLDNGDLKMLKGSGTLSLVHAAVFGRGYLVQGARSPRQGVVRQLAWYSENGRSWEETAIPAPDRSAGLAVTGGSGGFVAARQVNADAGPHAEVFTSTDGKEWTATGRIEVPGFQRLVGLTASPGGMTAVIATADAFTLMRSADGASWQQAGTAPKPPSRQYIDYTAVDQHTVLVGSEIGGDLNPVLEIRDAQGRAVSPPPGKLPGVITADRTVRSVAARSGTLVAVGSSGGDASLWTSSKGDDWRRAQGVTTRVGSQRLTGVTVGGAGWLAVGVTAAGGKVTPLAYTSPDGGTWQSVEYDKAFTPRSDDPLIPVTAAAGPKGYVIVGEDGLSAATWFSTDLKTWRRGTGAKKDDLTGDARAPRWLRGVVGGDFGFVGVGGAVEGGADRPAVWSSDDGTMWTRKNLPLPAGARKASFTQIAVKGTTLVATGIATGERGTTPFGYVSADGGKSWRETRLPAGKGPEHGITAMTATSQGFVVAGWTGPYGDGDLMVWRSADGRNWTSENPTGEGLSGPGVQELTGLTESGAGQVLGVGRSARPTSEEPVLWRGRG</sequence>